<sequence>MFSMRTVFVALVALALTACGFHLRGSPEDTAMMKMPFKSVYVAPGSQIYPSIVRQLAFRPDVVRVNDIKAAEAVLRVAGEHQEKETSALTRAGQVAEYRLIYSVTVTLERNKVMYGEPVTVRVHRTFPYSDNSVLGKAEEEQTVWKSLRDDAATLLLYRIAALKPVDPLAPVATPPAKR</sequence>
<evidence type="ECO:0000256" key="5">
    <source>
        <dbReference type="ARBA" id="ARBA00023288"/>
    </source>
</evidence>
<reference evidence="8 9" key="1">
    <citation type="submission" date="2018-04" db="EMBL/GenBank/DDBJ databases">
        <title>Denitrifier Microvirgula.</title>
        <authorList>
            <person name="Anderson E."/>
            <person name="Jang J."/>
            <person name="Ishii S."/>
        </authorList>
    </citation>
    <scope>NUCLEOTIDE SEQUENCE [LARGE SCALE GENOMIC DNA]</scope>
    <source>
        <strain evidence="8 9">BE2.4</strain>
    </source>
</reference>
<comment type="subcellular location">
    <subcellularLocation>
        <location evidence="6">Cell outer membrane</location>
        <topology evidence="6">Lipid-anchor</topology>
    </subcellularLocation>
</comment>
<dbReference type="GO" id="GO:1990351">
    <property type="term" value="C:transporter complex"/>
    <property type="evidence" value="ECO:0007669"/>
    <property type="project" value="TreeGrafter"/>
</dbReference>
<feature type="chain" id="PRO_5015570969" description="LPS-assembly lipoprotein LptE" evidence="7">
    <location>
        <begin position="25"/>
        <end position="179"/>
    </location>
</feature>
<evidence type="ECO:0000256" key="1">
    <source>
        <dbReference type="ARBA" id="ARBA00022729"/>
    </source>
</evidence>
<comment type="similarity">
    <text evidence="6">Belongs to the LptE lipoprotein family.</text>
</comment>
<dbReference type="InterPro" id="IPR007485">
    <property type="entry name" value="LPS_assembly_LptE"/>
</dbReference>
<keyword evidence="1 6" id="KW-0732">Signal</keyword>
<evidence type="ECO:0000256" key="4">
    <source>
        <dbReference type="ARBA" id="ARBA00023237"/>
    </source>
</evidence>
<dbReference type="Pfam" id="PF04390">
    <property type="entry name" value="LptE"/>
    <property type="match status" value="1"/>
</dbReference>
<protein>
    <recommendedName>
        <fullName evidence="6">LPS-assembly lipoprotein LptE</fullName>
    </recommendedName>
</protein>
<keyword evidence="2 6" id="KW-0472">Membrane</keyword>
<dbReference type="KEGG" id="maer:DAI18_07500"/>
<dbReference type="GO" id="GO:0015920">
    <property type="term" value="P:lipopolysaccharide transport"/>
    <property type="evidence" value="ECO:0007669"/>
    <property type="project" value="TreeGrafter"/>
</dbReference>
<evidence type="ECO:0000256" key="3">
    <source>
        <dbReference type="ARBA" id="ARBA00023139"/>
    </source>
</evidence>
<comment type="function">
    <text evidence="6">Together with LptD, is involved in the assembly of lipopolysaccharide (LPS) at the surface of the outer membrane. Required for the proper assembly of LptD. Binds LPS and may serve as the LPS recognition site at the outer membrane.</text>
</comment>
<evidence type="ECO:0000313" key="8">
    <source>
        <dbReference type="EMBL" id="AVY93906.1"/>
    </source>
</evidence>
<dbReference type="HAMAP" id="MF_01186">
    <property type="entry name" value="LPS_assembly_LptE"/>
    <property type="match status" value="1"/>
</dbReference>
<dbReference type="STRING" id="1122240.GCA_000620105_02441"/>
<dbReference type="Gene3D" id="3.30.160.150">
    <property type="entry name" value="Lipoprotein like domain"/>
    <property type="match status" value="1"/>
</dbReference>
<dbReference type="Proteomes" id="UP000244173">
    <property type="component" value="Chromosome"/>
</dbReference>
<dbReference type="GO" id="GO:0001530">
    <property type="term" value="F:lipopolysaccharide binding"/>
    <property type="evidence" value="ECO:0007669"/>
    <property type="project" value="TreeGrafter"/>
</dbReference>
<dbReference type="GO" id="GO:0009279">
    <property type="term" value="C:cell outer membrane"/>
    <property type="evidence" value="ECO:0007669"/>
    <property type="project" value="UniProtKB-SubCell"/>
</dbReference>
<evidence type="ECO:0000256" key="7">
    <source>
        <dbReference type="SAM" id="SignalP"/>
    </source>
</evidence>
<dbReference type="PROSITE" id="PS51257">
    <property type="entry name" value="PROKAR_LIPOPROTEIN"/>
    <property type="match status" value="1"/>
</dbReference>
<accession>A0A2S0P972</accession>
<evidence type="ECO:0000313" key="9">
    <source>
        <dbReference type="Proteomes" id="UP000244173"/>
    </source>
</evidence>
<dbReference type="GO" id="GO:0043165">
    <property type="term" value="P:Gram-negative-bacterium-type cell outer membrane assembly"/>
    <property type="evidence" value="ECO:0007669"/>
    <property type="project" value="UniProtKB-UniRule"/>
</dbReference>
<keyword evidence="3 6" id="KW-0564">Palmitate</keyword>
<comment type="subunit">
    <text evidence="6">Component of the lipopolysaccharide transport and assembly complex. Interacts with LptD.</text>
</comment>
<evidence type="ECO:0000256" key="6">
    <source>
        <dbReference type="HAMAP-Rule" id="MF_01186"/>
    </source>
</evidence>
<name>A0A2S0P972_9NEIS</name>
<proteinExistence type="inferred from homology"/>
<feature type="signal peptide" evidence="7">
    <location>
        <begin position="1"/>
        <end position="24"/>
    </location>
</feature>
<organism evidence="8 9">
    <name type="scientific">Microvirgula aerodenitrificans</name>
    <dbReference type="NCBI Taxonomy" id="57480"/>
    <lineage>
        <taxon>Bacteria</taxon>
        <taxon>Pseudomonadati</taxon>
        <taxon>Pseudomonadota</taxon>
        <taxon>Betaproteobacteria</taxon>
        <taxon>Neisseriales</taxon>
        <taxon>Aquaspirillaceae</taxon>
        <taxon>Microvirgula</taxon>
    </lineage>
</organism>
<dbReference type="EMBL" id="CP028519">
    <property type="protein sequence ID" value="AVY93906.1"/>
    <property type="molecule type" value="Genomic_DNA"/>
</dbReference>
<dbReference type="AlphaFoldDB" id="A0A2S0P972"/>
<evidence type="ECO:0000256" key="2">
    <source>
        <dbReference type="ARBA" id="ARBA00023136"/>
    </source>
</evidence>
<dbReference type="PANTHER" id="PTHR38098">
    <property type="entry name" value="LPS-ASSEMBLY LIPOPROTEIN LPTE"/>
    <property type="match status" value="1"/>
</dbReference>
<keyword evidence="4 6" id="KW-0998">Cell outer membrane</keyword>
<dbReference type="PANTHER" id="PTHR38098:SF1">
    <property type="entry name" value="LPS-ASSEMBLY LIPOPROTEIN LPTE"/>
    <property type="match status" value="1"/>
</dbReference>
<gene>
    <name evidence="6" type="primary">lptE</name>
    <name evidence="8" type="ORF">DAI18_07500</name>
</gene>
<keyword evidence="5 6" id="KW-0449">Lipoprotein</keyword>
<keyword evidence="9" id="KW-1185">Reference proteome</keyword>